<dbReference type="GO" id="GO:0030638">
    <property type="term" value="P:polyketide metabolic process"/>
    <property type="evidence" value="ECO:0007669"/>
    <property type="project" value="InterPro"/>
</dbReference>
<accession>A0A370HGQ7</accession>
<dbReference type="Gene3D" id="3.10.450.50">
    <property type="match status" value="1"/>
</dbReference>
<dbReference type="RefSeq" id="WP_068016654.1">
    <property type="nucleotide sequence ID" value="NZ_QQAZ01000001.1"/>
</dbReference>
<proteinExistence type="predicted"/>
<protein>
    <submittedName>
        <fullName evidence="1">Steroid delta-isomerase-like uncharacterized protein</fullName>
    </submittedName>
</protein>
<keyword evidence="2" id="KW-1185">Reference proteome</keyword>
<dbReference type="InterPro" id="IPR009959">
    <property type="entry name" value="Cyclase_SnoaL-like"/>
</dbReference>
<comment type="caution">
    <text evidence="1">The sequence shown here is derived from an EMBL/GenBank/DDBJ whole genome shotgun (WGS) entry which is preliminary data.</text>
</comment>
<organism evidence="1 2">
    <name type="scientific">Nocardia mexicana</name>
    <dbReference type="NCBI Taxonomy" id="279262"/>
    <lineage>
        <taxon>Bacteria</taxon>
        <taxon>Bacillati</taxon>
        <taxon>Actinomycetota</taxon>
        <taxon>Actinomycetes</taxon>
        <taxon>Mycobacteriales</taxon>
        <taxon>Nocardiaceae</taxon>
        <taxon>Nocardia</taxon>
    </lineage>
</organism>
<dbReference type="PANTHER" id="PTHR38436">
    <property type="entry name" value="POLYKETIDE CYCLASE SNOAL-LIKE DOMAIN"/>
    <property type="match status" value="1"/>
</dbReference>
<keyword evidence="1" id="KW-0413">Isomerase</keyword>
<dbReference type="Proteomes" id="UP000255355">
    <property type="component" value="Unassembled WGS sequence"/>
</dbReference>
<dbReference type="InterPro" id="IPR032710">
    <property type="entry name" value="NTF2-like_dom_sf"/>
</dbReference>
<dbReference type="SUPFAM" id="SSF54427">
    <property type="entry name" value="NTF2-like"/>
    <property type="match status" value="1"/>
</dbReference>
<dbReference type="GO" id="GO:0016853">
    <property type="term" value="F:isomerase activity"/>
    <property type="evidence" value="ECO:0007669"/>
    <property type="project" value="UniProtKB-KW"/>
</dbReference>
<sequence length="142" mass="15285">MSELTDLVHKHYDGLESGNLELAASPFADDVAAEFPTGPLQGIDALRGLIQAFITAFPDMKIDRRNIWRDGDTAIAELTFSGTQTGPLATAQGEVPPSGRAVTFPLVDTFTARDGKVVEHRVYWDNASFLTQLGLLPDPAAS</sequence>
<dbReference type="PANTHER" id="PTHR38436:SF1">
    <property type="entry name" value="ESTER CYCLASE"/>
    <property type="match status" value="1"/>
</dbReference>
<evidence type="ECO:0000313" key="2">
    <source>
        <dbReference type="Proteomes" id="UP000255355"/>
    </source>
</evidence>
<dbReference type="Pfam" id="PF07366">
    <property type="entry name" value="SnoaL"/>
    <property type="match status" value="1"/>
</dbReference>
<name>A0A370HGQ7_9NOCA</name>
<dbReference type="OrthoDB" id="672913at2"/>
<dbReference type="EMBL" id="QQAZ01000001">
    <property type="protein sequence ID" value="RDI55966.1"/>
    <property type="molecule type" value="Genomic_DNA"/>
</dbReference>
<reference evidence="1 2" key="1">
    <citation type="submission" date="2018-07" db="EMBL/GenBank/DDBJ databases">
        <title>Genomic Encyclopedia of Type Strains, Phase IV (KMG-IV): sequencing the most valuable type-strain genomes for metagenomic binning, comparative biology and taxonomic classification.</title>
        <authorList>
            <person name="Goeker M."/>
        </authorList>
    </citation>
    <scope>NUCLEOTIDE SEQUENCE [LARGE SCALE GENOMIC DNA]</scope>
    <source>
        <strain evidence="1 2">DSM 44952</strain>
    </source>
</reference>
<dbReference type="STRING" id="1210089.GCA_001613165_01911"/>
<dbReference type="AlphaFoldDB" id="A0A370HGQ7"/>
<gene>
    <name evidence="1" type="ORF">DFR68_101803</name>
</gene>
<evidence type="ECO:0000313" key="1">
    <source>
        <dbReference type="EMBL" id="RDI55966.1"/>
    </source>
</evidence>